<evidence type="ECO:0000313" key="1">
    <source>
        <dbReference type="Proteomes" id="UP000095286"/>
    </source>
</evidence>
<accession>A0AC35UAE6</accession>
<organism evidence="1 2">
    <name type="scientific">Rhabditophanes sp. KR3021</name>
    <dbReference type="NCBI Taxonomy" id="114890"/>
    <lineage>
        <taxon>Eukaryota</taxon>
        <taxon>Metazoa</taxon>
        <taxon>Ecdysozoa</taxon>
        <taxon>Nematoda</taxon>
        <taxon>Chromadorea</taxon>
        <taxon>Rhabditida</taxon>
        <taxon>Tylenchina</taxon>
        <taxon>Panagrolaimomorpha</taxon>
        <taxon>Strongyloidoidea</taxon>
        <taxon>Alloionematidae</taxon>
        <taxon>Rhabditophanes</taxon>
    </lineage>
</organism>
<dbReference type="Proteomes" id="UP000095286">
    <property type="component" value="Unplaced"/>
</dbReference>
<protein>
    <submittedName>
        <fullName evidence="2">ANK_REP_REGION domain-containing protein</fullName>
    </submittedName>
</protein>
<reference evidence="2" key="1">
    <citation type="submission" date="2016-11" db="UniProtKB">
        <authorList>
            <consortium name="WormBaseParasite"/>
        </authorList>
    </citation>
    <scope>IDENTIFICATION</scope>
    <source>
        <strain evidence="2">KR3021</strain>
    </source>
</reference>
<dbReference type="WBParaSite" id="RSKR_0000948300.1">
    <property type="protein sequence ID" value="RSKR_0000948300.1"/>
    <property type="gene ID" value="RSKR_0000948300"/>
</dbReference>
<proteinExistence type="predicted"/>
<sequence length="128" mass="14295">MSDNIDYQYDESDMHKMVMLEAAYNGDLDKIKDCFNLNRVNINIADEDGQTCLHIASSRGHVAIVNYLLSQTDIIIDKPDHIGFTPLLHACLEGREAVFDILRSRNANINAKTNFGASAMTLGDFTKT</sequence>
<name>A0AC35UAE6_9BILA</name>
<evidence type="ECO:0000313" key="2">
    <source>
        <dbReference type="WBParaSite" id="RSKR_0000948300.1"/>
    </source>
</evidence>